<sequence length="263" mass="30479">MRFKHNPERINILSSGGGTQSNAMIVLISQGKLPKPDLIILSDTEREMSEVFSYQRDHIAPLCEQMGVEYLIVPKSLYTKHDIEDARGKTVLPPFFTEWNGRTNKGECNKQPGFCSDKWKGEVVRRVCNERFPKSQFDMWLGMTTDELRRVKVTVGKWQKRYPLIEMRLSRSDAISIVENAGLPTPPRSACWMCPNRHNTEWQHMKEHCPRDFQKAIEFEKELQKEHPHLWLHKSGVPISDVVFSDGQMDIFSNFCDSGMCFT</sequence>
<evidence type="ECO:0000313" key="2">
    <source>
        <dbReference type="Proteomes" id="UP000095131"/>
    </source>
</evidence>
<dbReference type="Proteomes" id="UP000095131">
    <property type="component" value="Unassembled WGS sequence"/>
</dbReference>
<accession>A0A1E3WKQ3</accession>
<name>A0A1E3WKQ3_9VIBR</name>
<dbReference type="PATRIC" id="fig|45658.8.peg.602"/>
<evidence type="ECO:0008006" key="3">
    <source>
        <dbReference type="Google" id="ProtNLM"/>
    </source>
</evidence>
<organism evidence="1 2">
    <name type="scientific">Vibrio scophthalmi</name>
    <dbReference type="NCBI Taxonomy" id="45658"/>
    <lineage>
        <taxon>Bacteria</taxon>
        <taxon>Pseudomonadati</taxon>
        <taxon>Pseudomonadota</taxon>
        <taxon>Gammaproteobacteria</taxon>
        <taxon>Vibrionales</taxon>
        <taxon>Vibrionaceae</taxon>
        <taxon>Vibrio</taxon>
    </lineage>
</organism>
<protein>
    <recommendedName>
        <fullName evidence="3">Phosphoadenosine phosphosulphate reductase domain-containing protein</fullName>
    </recommendedName>
</protein>
<dbReference type="RefSeq" id="WP_069446053.1">
    <property type="nucleotide sequence ID" value="NZ_MDCJ01000002.1"/>
</dbReference>
<comment type="caution">
    <text evidence="1">The sequence shown here is derived from an EMBL/GenBank/DDBJ whole genome shotgun (WGS) entry which is preliminary data.</text>
</comment>
<dbReference type="EMBL" id="MDCJ01000002">
    <property type="protein sequence ID" value="ODS10356.1"/>
    <property type="molecule type" value="Genomic_DNA"/>
</dbReference>
<proteinExistence type="predicted"/>
<gene>
    <name evidence="1" type="ORF">VSF3289_00611</name>
</gene>
<dbReference type="AlphaFoldDB" id="A0A1E3WKQ3"/>
<reference evidence="1 2" key="1">
    <citation type="submission" date="2016-08" db="EMBL/GenBank/DDBJ databases">
        <title>Genome sequencing of Vibrio scophthalmi strain FP3289, an isolated from Paralichthys olivaceus.</title>
        <authorList>
            <person name="Han H.-J."/>
        </authorList>
    </citation>
    <scope>NUCLEOTIDE SEQUENCE [LARGE SCALE GENOMIC DNA]</scope>
    <source>
        <strain evidence="1 2">FP3289</strain>
    </source>
</reference>
<dbReference type="OrthoDB" id="7260048at2"/>
<evidence type="ECO:0000313" key="1">
    <source>
        <dbReference type="EMBL" id="ODS10356.1"/>
    </source>
</evidence>